<comment type="caution">
    <text evidence="2">The sequence shown here is derived from an EMBL/GenBank/DDBJ whole genome shotgun (WGS) entry which is preliminary data.</text>
</comment>
<protein>
    <submittedName>
        <fullName evidence="2">Uncharacterized protein</fullName>
    </submittedName>
</protein>
<keyword evidence="3" id="KW-1185">Reference proteome</keyword>
<gene>
    <name evidence="2" type="ORF">BS47DRAFT_1365543</name>
</gene>
<sequence>MDVKNWGDLVRELKILQAHSDKTVKDIEDQLADRDKKIYDLRQRLLRNNTALDDQHKVLEKYATLEDEFERLSTPSKLHNHIALQVVVALESMDGERYLTGSTDCPDNCVGSQSLRNSHYMQLNRPRAEDCETEVQEEPAKGEGIRDGISERETQVKDLQLRVSELESNRAELHNRFEVVLVHLKKGGEYTDAEIETANHEVERWSAWVWGLEEELDALLTDSNTALGK</sequence>
<dbReference type="OrthoDB" id="10255000at2759"/>
<dbReference type="AlphaFoldDB" id="A0A9P6ANG3"/>
<name>A0A9P6ANG3_9AGAM</name>
<accession>A0A9P6ANG3</accession>
<reference evidence="2" key="1">
    <citation type="journal article" date="2020" name="Nat. Commun.">
        <title>Large-scale genome sequencing of mycorrhizal fungi provides insights into the early evolution of symbiotic traits.</title>
        <authorList>
            <person name="Miyauchi S."/>
            <person name="Kiss E."/>
            <person name="Kuo A."/>
            <person name="Drula E."/>
            <person name="Kohler A."/>
            <person name="Sanchez-Garcia M."/>
            <person name="Morin E."/>
            <person name="Andreopoulos B."/>
            <person name="Barry K.W."/>
            <person name="Bonito G."/>
            <person name="Buee M."/>
            <person name="Carver A."/>
            <person name="Chen C."/>
            <person name="Cichocki N."/>
            <person name="Clum A."/>
            <person name="Culley D."/>
            <person name="Crous P.W."/>
            <person name="Fauchery L."/>
            <person name="Girlanda M."/>
            <person name="Hayes R.D."/>
            <person name="Keri Z."/>
            <person name="LaButti K."/>
            <person name="Lipzen A."/>
            <person name="Lombard V."/>
            <person name="Magnuson J."/>
            <person name="Maillard F."/>
            <person name="Murat C."/>
            <person name="Nolan M."/>
            <person name="Ohm R.A."/>
            <person name="Pangilinan J."/>
            <person name="Pereira M.F."/>
            <person name="Perotto S."/>
            <person name="Peter M."/>
            <person name="Pfister S."/>
            <person name="Riley R."/>
            <person name="Sitrit Y."/>
            <person name="Stielow J.B."/>
            <person name="Szollosi G."/>
            <person name="Zifcakova L."/>
            <person name="Stursova M."/>
            <person name="Spatafora J.W."/>
            <person name="Tedersoo L."/>
            <person name="Vaario L.M."/>
            <person name="Yamada A."/>
            <person name="Yan M."/>
            <person name="Wang P."/>
            <person name="Xu J."/>
            <person name="Bruns T."/>
            <person name="Baldrian P."/>
            <person name="Vilgalys R."/>
            <person name="Dunand C."/>
            <person name="Henrissat B."/>
            <person name="Grigoriev I.V."/>
            <person name="Hibbett D."/>
            <person name="Nagy L.G."/>
            <person name="Martin F.M."/>
        </authorList>
    </citation>
    <scope>NUCLEOTIDE SEQUENCE</scope>
    <source>
        <strain evidence="2">UP504</strain>
    </source>
</reference>
<evidence type="ECO:0000313" key="2">
    <source>
        <dbReference type="EMBL" id="KAF9509008.1"/>
    </source>
</evidence>
<dbReference type="Proteomes" id="UP000886523">
    <property type="component" value="Unassembled WGS sequence"/>
</dbReference>
<organism evidence="2 3">
    <name type="scientific">Hydnum rufescens UP504</name>
    <dbReference type="NCBI Taxonomy" id="1448309"/>
    <lineage>
        <taxon>Eukaryota</taxon>
        <taxon>Fungi</taxon>
        <taxon>Dikarya</taxon>
        <taxon>Basidiomycota</taxon>
        <taxon>Agaricomycotina</taxon>
        <taxon>Agaricomycetes</taxon>
        <taxon>Cantharellales</taxon>
        <taxon>Hydnaceae</taxon>
        <taxon>Hydnum</taxon>
    </lineage>
</organism>
<proteinExistence type="predicted"/>
<evidence type="ECO:0000313" key="3">
    <source>
        <dbReference type="Proteomes" id="UP000886523"/>
    </source>
</evidence>
<dbReference type="EMBL" id="MU129045">
    <property type="protein sequence ID" value="KAF9509008.1"/>
    <property type="molecule type" value="Genomic_DNA"/>
</dbReference>
<feature type="coiled-coil region" evidence="1">
    <location>
        <begin position="149"/>
        <end position="176"/>
    </location>
</feature>
<keyword evidence="1" id="KW-0175">Coiled coil</keyword>
<evidence type="ECO:0000256" key="1">
    <source>
        <dbReference type="SAM" id="Coils"/>
    </source>
</evidence>